<reference evidence="4" key="1">
    <citation type="submission" date="2020-05" db="EMBL/GenBank/DDBJ databases">
        <title>Mycena genomes resolve the evolution of fungal bioluminescence.</title>
        <authorList>
            <person name="Tsai I.J."/>
        </authorList>
    </citation>
    <scope>NUCLEOTIDE SEQUENCE</scope>
    <source>
        <strain evidence="4">CCC161011</strain>
    </source>
</reference>
<evidence type="ECO:0000313" key="5">
    <source>
        <dbReference type="Proteomes" id="UP000620124"/>
    </source>
</evidence>
<keyword evidence="3" id="KW-0732">Signal</keyword>
<keyword evidence="2" id="KW-0472">Membrane</keyword>
<dbReference type="OrthoDB" id="3048106at2759"/>
<gene>
    <name evidence="4" type="ORF">MVEN_00871400</name>
</gene>
<dbReference type="Proteomes" id="UP000620124">
    <property type="component" value="Unassembled WGS sequence"/>
</dbReference>
<keyword evidence="2" id="KW-1133">Transmembrane helix</keyword>
<name>A0A8H7D3N6_9AGAR</name>
<feature type="compositionally biased region" description="Polar residues" evidence="1">
    <location>
        <begin position="190"/>
        <end position="208"/>
    </location>
</feature>
<evidence type="ECO:0000256" key="3">
    <source>
        <dbReference type="SAM" id="SignalP"/>
    </source>
</evidence>
<evidence type="ECO:0000256" key="2">
    <source>
        <dbReference type="SAM" id="Phobius"/>
    </source>
</evidence>
<feature type="transmembrane region" description="Helical" evidence="2">
    <location>
        <begin position="81"/>
        <end position="101"/>
    </location>
</feature>
<feature type="chain" id="PRO_5034047552" evidence="3">
    <location>
        <begin position="22"/>
        <end position="208"/>
    </location>
</feature>
<dbReference type="AlphaFoldDB" id="A0A8H7D3N6"/>
<keyword evidence="2" id="KW-0812">Transmembrane</keyword>
<protein>
    <submittedName>
        <fullName evidence="4">Uncharacterized protein</fullName>
    </submittedName>
</protein>
<evidence type="ECO:0000256" key="1">
    <source>
        <dbReference type="SAM" id="MobiDB-lite"/>
    </source>
</evidence>
<comment type="caution">
    <text evidence="4">The sequence shown here is derived from an EMBL/GenBank/DDBJ whole genome shotgun (WGS) entry which is preliminary data.</text>
</comment>
<organism evidence="4 5">
    <name type="scientific">Mycena venus</name>
    <dbReference type="NCBI Taxonomy" id="2733690"/>
    <lineage>
        <taxon>Eukaryota</taxon>
        <taxon>Fungi</taxon>
        <taxon>Dikarya</taxon>
        <taxon>Basidiomycota</taxon>
        <taxon>Agaricomycotina</taxon>
        <taxon>Agaricomycetes</taxon>
        <taxon>Agaricomycetidae</taxon>
        <taxon>Agaricales</taxon>
        <taxon>Marasmiineae</taxon>
        <taxon>Mycenaceae</taxon>
        <taxon>Mycena</taxon>
    </lineage>
</organism>
<proteinExistence type="predicted"/>
<feature type="region of interest" description="Disordered" evidence="1">
    <location>
        <begin position="186"/>
        <end position="208"/>
    </location>
</feature>
<sequence length="208" mass="23039">MLYLFALALFCSNVSFPFVRAARFRASPYDTANFSESGAFEARQFVNDGDPTSFNNNNENDGLSFTSAATTRIVGLTTVDLAITISFAAFALFGILIWICYRQRRRRLLQEAELASATAFRGNWMVTQVPPPAADREAQVMAPPARPERSFSMLKREQTAALPHYDDTHTAPDVLVQTADGLQLLPGSSPPQHNGYQPFWQQSNGLGR</sequence>
<evidence type="ECO:0000313" key="4">
    <source>
        <dbReference type="EMBL" id="KAF7358227.1"/>
    </source>
</evidence>
<dbReference type="EMBL" id="JACAZI010000006">
    <property type="protein sequence ID" value="KAF7358227.1"/>
    <property type="molecule type" value="Genomic_DNA"/>
</dbReference>
<feature type="signal peptide" evidence="3">
    <location>
        <begin position="1"/>
        <end position="21"/>
    </location>
</feature>
<accession>A0A8H7D3N6</accession>
<keyword evidence="5" id="KW-1185">Reference proteome</keyword>